<evidence type="ECO:0000313" key="3">
    <source>
        <dbReference type="EMBL" id="GHI74572.1"/>
    </source>
</evidence>
<protein>
    <recommendedName>
        <fullName evidence="2">CMP/dCMP-type deaminase domain-containing protein</fullName>
    </recommendedName>
</protein>
<feature type="domain" description="CMP/dCMP-type deaminase" evidence="2">
    <location>
        <begin position="21"/>
        <end position="147"/>
    </location>
</feature>
<proteinExistence type="predicted"/>
<name>A0ABQ3T2G6_9ACTN</name>
<dbReference type="SUPFAM" id="SSF53927">
    <property type="entry name" value="Cytidine deaminase-like"/>
    <property type="match status" value="1"/>
</dbReference>
<organism evidence="3 4">
    <name type="scientific">Streptomyces spororaveus</name>
    <dbReference type="NCBI Taxonomy" id="284039"/>
    <lineage>
        <taxon>Bacteria</taxon>
        <taxon>Bacillati</taxon>
        <taxon>Actinomycetota</taxon>
        <taxon>Actinomycetes</taxon>
        <taxon>Kitasatosporales</taxon>
        <taxon>Streptomycetaceae</taxon>
        <taxon>Streptomyces</taxon>
    </lineage>
</organism>
<dbReference type="InterPro" id="IPR016193">
    <property type="entry name" value="Cytidine_deaminase-like"/>
</dbReference>
<evidence type="ECO:0000313" key="4">
    <source>
        <dbReference type="Proteomes" id="UP000608522"/>
    </source>
</evidence>
<dbReference type="PROSITE" id="PS51747">
    <property type="entry name" value="CYT_DCMP_DEAMINASES_2"/>
    <property type="match status" value="1"/>
</dbReference>
<dbReference type="EMBL" id="BNED01000002">
    <property type="protein sequence ID" value="GHI74572.1"/>
    <property type="molecule type" value="Genomic_DNA"/>
</dbReference>
<feature type="region of interest" description="Disordered" evidence="1">
    <location>
        <begin position="59"/>
        <end position="81"/>
    </location>
</feature>
<comment type="caution">
    <text evidence="3">The sequence shown here is derived from an EMBL/GenBank/DDBJ whole genome shotgun (WGS) entry which is preliminary data.</text>
</comment>
<evidence type="ECO:0000256" key="1">
    <source>
        <dbReference type="SAM" id="MobiDB-lite"/>
    </source>
</evidence>
<accession>A0ABQ3T2G6</accession>
<reference evidence="4" key="1">
    <citation type="submission" date="2023-07" db="EMBL/GenBank/DDBJ databases">
        <title>Whole genome shotgun sequence of Streptomyces spororaveus NBRC 15456.</title>
        <authorList>
            <person name="Komaki H."/>
            <person name="Tamura T."/>
        </authorList>
    </citation>
    <scope>NUCLEOTIDE SEQUENCE [LARGE SCALE GENOMIC DNA]</scope>
    <source>
        <strain evidence="4">NBRC 15456</strain>
    </source>
</reference>
<sequence>MNTRHSPSSSSAPGIGSSPNAADCRWLALACELAVLCPPSTTAFSVGAVIVASDGTELARGHSRESDPHDHAEEAALAKLPTEDPRLATATLYSSLEPCAKRASRARACSQLIHDAHIPRVVTAWREPDTFVPGADGTELLESAGVAVVELPEYADAAQRPNRHLLSGGDR</sequence>
<dbReference type="Pfam" id="PF00383">
    <property type="entry name" value="dCMP_cyt_deam_1"/>
    <property type="match status" value="1"/>
</dbReference>
<evidence type="ECO:0000259" key="2">
    <source>
        <dbReference type="PROSITE" id="PS51747"/>
    </source>
</evidence>
<dbReference type="Proteomes" id="UP000608522">
    <property type="component" value="Unassembled WGS sequence"/>
</dbReference>
<keyword evidence="4" id="KW-1185">Reference proteome</keyword>
<dbReference type="Gene3D" id="3.40.140.10">
    <property type="entry name" value="Cytidine Deaminase, domain 2"/>
    <property type="match status" value="1"/>
</dbReference>
<gene>
    <name evidence="3" type="ORF">Sspor_01330</name>
</gene>
<dbReference type="InterPro" id="IPR002125">
    <property type="entry name" value="CMP_dCMP_dom"/>
</dbReference>